<keyword evidence="2" id="KW-0812">Transmembrane</keyword>
<keyword evidence="2" id="KW-1133">Transmembrane helix</keyword>
<evidence type="ECO:0000256" key="2">
    <source>
        <dbReference type="SAM" id="Phobius"/>
    </source>
</evidence>
<sequence>MFDIINKIEKFFNSIMTKKEVINIFNLFKRKKAAASTVKEQGVEKTEDHTKTVLEEGKEALKEIEKTLYDIKDHNIFISLLFFVAYYSFIIEFYAENIERIISVKELLLLKYIKMIKAILKHFNEDDALKKQREELLDTIERINEKLYSAIKNIKEQQELDLNVDLKTIQDLIESDF</sequence>
<reference evidence="3" key="1">
    <citation type="submission" date="2021-07" db="EMBL/GenBank/DDBJ databases">
        <title>Complete genome sequence of Crassaminicella sp. 143-21, isolated from a deep-sea hydrothermal vent.</title>
        <authorList>
            <person name="Li X."/>
        </authorList>
    </citation>
    <scope>NUCLEOTIDE SEQUENCE</scope>
    <source>
        <strain evidence="3">143-21</strain>
    </source>
</reference>
<evidence type="ECO:0000313" key="4">
    <source>
        <dbReference type="Proteomes" id="UP000886818"/>
    </source>
</evidence>
<evidence type="ECO:0000313" key="3">
    <source>
        <dbReference type="EMBL" id="QXM06807.1"/>
    </source>
</evidence>
<evidence type="ECO:0000256" key="1">
    <source>
        <dbReference type="SAM" id="Coils"/>
    </source>
</evidence>
<accession>A0ABX8RCM2</accession>
<name>A0ABX8RCM2_9CLOT</name>
<organism evidence="3 4">
    <name type="scientific">Crassaminicella indica</name>
    <dbReference type="NCBI Taxonomy" id="2855394"/>
    <lineage>
        <taxon>Bacteria</taxon>
        <taxon>Bacillati</taxon>
        <taxon>Bacillota</taxon>
        <taxon>Clostridia</taxon>
        <taxon>Eubacteriales</taxon>
        <taxon>Clostridiaceae</taxon>
        <taxon>Crassaminicella</taxon>
    </lineage>
</organism>
<feature type="transmembrane region" description="Helical" evidence="2">
    <location>
        <begin position="76"/>
        <end position="95"/>
    </location>
</feature>
<protein>
    <submittedName>
        <fullName evidence="3">Uncharacterized protein</fullName>
    </submittedName>
</protein>
<keyword evidence="2" id="KW-0472">Membrane</keyword>
<keyword evidence="4" id="KW-1185">Reference proteome</keyword>
<dbReference type="Proteomes" id="UP000886818">
    <property type="component" value="Chromosome"/>
</dbReference>
<gene>
    <name evidence="3" type="ORF">KVH43_03535</name>
</gene>
<keyword evidence="1" id="KW-0175">Coiled coil</keyword>
<proteinExistence type="predicted"/>
<dbReference type="EMBL" id="CP078093">
    <property type="protein sequence ID" value="QXM06807.1"/>
    <property type="molecule type" value="Genomic_DNA"/>
</dbReference>
<feature type="coiled-coil region" evidence="1">
    <location>
        <begin position="126"/>
        <end position="160"/>
    </location>
</feature>
<dbReference type="RefSeq" id="WP_218283500.1">
    <property type="nucleotide sequence ID" value="NZ_CP078093.1"/>
</dbReference>